<dbReference type="InterPro" id="IPR036182">
    <property type="entry name" value="PCuAC_sf"/>
</dbReference>
<dbReference type="EMBL" id="JBHRUH010000015">
    <property type="protein sequence ID" value="MFC3292116.1"/>
    <property type="molecule type" value="Genomic_DNA"/>
</dbReference>
<dbReference type="SUPFAM" id="SSF110087">
    <property type="entry name" value="DR1885-like metal-binding protein"/>
    <property type="match status" value="1"/>
</dbReference>
<keyword evidence="3" id="KW-1185">Reference proteome</keyword>
<protein>
    <submittedName>
        <fullName evidence="2">Copper chaperone PCu(A)C</fullName>
    </submittedName>
</protein>
<evidence type="ECO:0000256" key="1">
    <source>
        <dbReference type="SAM" id="SignalP"/>
    </source>
</evidence>
<feature type="chain" id="PRO_5046949089" evidence="1">
    <location>
        <begin position="24"/>
        <end position="162"/>
    </location>
</feature>
<reference evidence="3" key="1">
    <citation type="journal article" date="2019" name="Int. J. Syst. Evol. Microbiol.">
        <title>The Global Catalogue of Microorganisms (GCM) 10K type strain sequencing project: providing services to taxonomists for standard genome sequencing and annotation.</title>
        <authorList>
            <consortium name="The Broad Institute Genomics Platform"/>
            <consortium name="The Broad Institute Genome Sequencing Center for Infectious Disease"/>
            <person name="Wu L."/>
            <person name="Ma J."/>
        </authorList>
    </citation>
    <scope>NUCLEOTIDE SEQUENCE [LARGE SCALE GENOMIC DNA]</scope>
    <source>
        <strain evidence="3">KCTC 12847</strain>
    </source>
</reference>
<dbReference type="PANTHER" id="PTHR36302:SF1">
    <property type="entry name" value="COPPER CHAPERONE PCU(A)C"/>
    <property type="match status" value="1"/>
</dbReference>
<proteinExistence type="predicted"/>
<feature type="signal peptide" evidence="1">
    <location>
        <begin position="1"/>
        <end position="23"/>
    </location>
</feature>
<sequence>MIRSLAMLLLALSIMAEPTRLLAQPDTTGRNGIHITSAFAMSTPPGAPTGAAYLTIGARQHSVILTGARSPISEAVELHDMSMHNGMMRMRHIKNLEIAAGDSVEMRPGNGVHLMLIGLKHALKPGDRLPLTLEFQHHPSLEIDVQVQGNNTGQKTNEPHRH</sequence>
<name>A0ABV7LZQ1_9GAMM</name>
<dbReference type="Gene3D" id="2.60.40.1890">
    <property type="entry name" value="PCu(A)C copper chaperone"/>
    <property type="match status" value="1"/>
</dbReference>
<comment type="caution">
    <text evidence="2">The sequence shown here is derived from an EMBL/GenBank/DDBJ whole genome shotgun (WGS) entry which is preliminary data.</text>
</comment>
<dbReference type="RefSeq" id="WP_019019306.1">
    <property type="nucleotide sequence ID" value="NZ_BMXD01000002.1"/>
</dbReference>
<gene>
    <name evidence="2" type="ORF">ACFOEI_08540</name>
</gene>
<dbReference type="Pfam" id="PF04314">
    <property type="entry name" value="PCuAC"/>
    <property type="match status" value="1"/>
</dbReference>
<dbReference type="InterPro" id="IPR058248">
    <property type="entry name" value="Lxx211020-like"/>
</dbReference>
<dbReference type="Proteomes" id="UP001595640">
    <property type="component" value="Unassembled WGS sequence"/>
</dbReference>
<evidence type="ECO:0000313" key="3">
    <source>
        <dbReference type="Proteomes" id="UP001595640"/>
    </source>
</evidence>
<dbReference type="InterPro" id="IPR007410">
    <property type="entry name" value="LpqE-like"/>
</dbReference>
<dbReference type="PANTHER" id="PTHR36302">
    <property type="entry name" value="BLR7088 PROTEIN"/>
    <property type="match status" value="1"/>
</dbReference>
<keyword evidence="1" id="KW-0732">Signal</keyword>
<evidence type="ECO:0000313" key="2">
    <source>
        <dbReference type="EMBL" id="MFC3292116.1"/>
    </source>
</evidence>
<accession>A0ABV7LZQ1</accession>
<organism evidence="2 3">
    <name type="scientific">Modicisalibacter luteus</name>
    <dbReference type="NCBI Taxonomy" id="453962"/>
    <lineage>
        <taxon>Bacteria</taxon>
        <taxon>Pseudomonadati</taxon>
        <taxon>Pseudomonadota</taxon>
        <taxon>Gammaproteobacteria</taxon>
        <taxon>Oceanospirillales</taxon>
        <taxon>Halomonadaceae</taxon>
        <taxon>Modicisalibacter</taxon>
    </lineage>
</organism>